<evidence type="ECO:0000256" key="5">
    <source>
        <dbReference type="SAM" id="SignalP"/>
    </source>
</evidence>
<feature type="chain" id="PRO_5021832155" evidence="5">
    <location>
        <begin position="21"/>
        <end position="491"/>
    </location>
</feature>
<dbReference type="GO" id="GO:0004065">
    <property type="term" value="F:arylsulfatase activity"/>
    <property type="evidence" value="ECO:0007669"/>
    <property type="project" value="UniProtKB-EC"/>
</dbReference>
<dbReference type="PANTHER" id="PTHR42693">
    <property type="entry name" value="ARYLSULFATASE FAMILY MEMBER"/>
    <property type="match status" value="1"/>
</dbReference>
<feature type="signal peptide" evidence="5">
    <location>
        <begin position="1"/>
        <end position="20"/>
    </location>
</feature>
<dbReference type="InterPro" id="IPR000917">
    <property type="entry name" value="Sulfatase_N"/>
</dbReference>
<evidence type="ECO:0000256" key="2">
    <source>
        <dbReference type="ARBA" id="ARBA00022723"/>
    </source>
</evidence>
<proteinExistence type="inferred from homology"/>
<dbReference type="RefSeq" id="WP_145062684.1">
    <property type="nucleotide sequence ID" value="NZ_CP036263.1"/>
</dbReference>
<dbReference type="InterPro" id="IPR024607">
    <property type="entry name" value="Sulfatase_CS"/>
</dbReference>
<comment type="similarity">
    <text evidence="1">Belongs to the sulfatase family.</text>
</comment>
<dbReference type="Gene3D" id="3.30.1120.10">
    <property type="match status" value="1"/>
</dbReference>
<dbReference type="PROSITE" id="PS00523">
    <property type="entry name" value="SULFATASE_1"/>
    <property type="match status" value="1"/>
</dbReference>
<name>A0A517N181_9BACT</name>
<dbReference type="PROSITE" id="PS00149">
    <property type="entry name" value="SULFATASE_2"/>
    <property type="match status" value="1"/>
</dbReference>
<feature type="domain" description="Sulfatase N-terminal" evidence="6">
    <location>
        <begin position="24"/>
        <end position="354"/>
    </location>
</feature>
<evidence type="ECO:0000313" key="7">
    <source>
        <dbReference type="EMBL" id="QDT00892.1"/>
    </source>
</evidence>
<organism evidence="7 8">
    <name type="scientific">Adhaeretor mobilis</name>
    <dbReference type="NCBI Taxonomy" id="1930276"/>
    <lineage>
        <taxon>Bacteria</taxon>
        <taxon>Pseudomonadati</taxon>
        <taxon>Planctomycetota</taxon>
        <taxon>Planctomycetia</taxon>
        <taxon>Pirellulales</taxon>
        <taxon>Lacipirellulaceae</taxon>
        <taxon>Adhaeretor</taxon>
    </lineage>
</organism>
<evidence type="ECO:0000256" key="1">
    <source>
        <dbReference type="ARBA" id="ARBA00008779"/>
    </source>
</evidence>
<dbReference type="Pfam" id="PF00884">
    <property type="entry name" value="Sulfatase"/>
    <property type="match status" value="1"/>
</dbReference>
<sequence length="491" mass="53232" precursor="true">MNKKILLQIGFLLVSSSAFAATKPNIVYILADDLGYGDVQCLNRDRGRIPTPHIDQLAAQGMHFTDAHSGSSVCTPTRYGILTGRYAWRTRLQAGVLSGYATPLIAVKRLTAPSLLQQNGYRTSCIGKWHLGFTIEGADESGGSKRKNRGELLGAPLGAITHDGPITRGFDEFIGFHHARMMKSLFENDRVTQMIEPVDMLPLLAKKAVEFIDQQGKTGQPFFLYLPLSAPHTPIVPSKQWQGKSELGDYGDFVMETDGVVGEVLRAINQAGVAKNTLVIFTSDNGCSKAAEIPELQAQGHYPSADLRGSKADIFEGGHRIPFIARWPGQVKAGVFSEQTICLTDLLATCAELLETKLPSDAGEDSVSFLPALLGKGKVSSPGRDAIVHHSINGSFAIRQGDWKLALCPGSGGWSTPKPGSREAKALPASQLYNLALDLDETKNLQAEFPEEVERLTQLLRQFVVDGRSTPGPKQANDAEIVLEKSARKTN</sequence>
<dbReference type="Proteomes" id="UP000319852">
    <property type="component" value="Chromosome"/>
</dbReference>
<dbReference type="GO" id="GO:0046872">
    <property type="term" value="F:metal ion binding"/>
    <property type="evidence" value="ECO:0007669"/>
    <property type="project" value="UniProtKB-KW"/>
</dbReference>
<keyword evidence="4" id="KW-0106">Calcium</keyword>
<evidence type="ECO:0000313" key="8">
    <source>
        <dbReference type="Proteomes" id="UP000319852"/>
    </source>
</evidence>
<reference evidence="7 8" key="1">
    <citation type="submission" date="2019-02" db="EMBL/GenBank/DDBJ databases">
        <title>Deep-cultivation of Planctomycetes and their phenomic and genomic characterization uncovers novel biology.</title>
        <authorList>
            <person name="Wiegand S."/>
            <person name="Jogler M."/>
            <person name="Boedeker C."/>
            <person name="Pinto D."/>
            <person name="Vollmers J."/>
            <person name="Rivas-Marin E."/>
            <person name="Kohn T."/>
            <person name="Peeters S.H."/>
            <person name="Heuer A."/>
            <person name="Rast P."/>
            <person name="Oberbeckmann S."/>
            <person name="Bunk B."/>
            <person name="Jeske O."/>
            <person name="Meyerdierks A."/>
            <person name="Storesund J.E."/>
            <person name="Kallscheuer N."/>
            <person name="Luecker S."/>
            <person name="Lage O.M."/>
            <person name="Pohl T."/>
            <person name="Merkel B.J."/>
            <person name="Hornburger P."/>
            <person name="Mueller R.-W."/>
            <person name="Bruemmer F."/>
            <person name="Labrenz M."/>
            <person name="Spormann A.M."/>
            <person name="Op den Camp H."/>
            <person name="Overmann J."/>
            <person name="Amann R."/>
            <person name="Jetten M.S.M."/>
            <person name="Mascher T."/>
            <person name="Medema M.H."/>
            <person name="Devos D.P."/>
            <person name="Kaster A.-K."/>
            <person name="Ovreas L."/>
            <person name="Rohde M."/>
            <person name="Galperin M.Y."/>
            <person name="Jogler C."/>
        </authorList>
    </citation>
    <scope>NUCLEOTIDE SEQUENCE [LARGE SCALE GENOMIC DNA]</scope>
    <source>
        <strain evidence="7 8">HG15A2</strain>
    </source>
</reference>
<dbReference type="AlphaFoldDB" id="A0A517N181"/>
<keyword evidence="8" id="KW-1185">Reference proteome</keyword>
<dbReference type="OrthoDB" id="9783154at2"/>
<evidence type="ECO:0000256" key="3">
    <source>
        <dbReference type="ARBA" id="ARBA00022801"/>
    </source>
</evidence>
<evidence type="ECO:0000259" key="6">
    <source>
        <dbReference type="Pfam" id="PF00884"/>
    </source>
</evidence>
<keyword evidence="3 7" id="KW-0378">Hydrolase</keyword>
<dbReference type="EMBL" id="CP036263">
    <property type="protein sequence ID" value="QDT00892.1"/>
    <property type="molecule type" value="Genomic_DNA"/>
</dbReference>
<dbReference type="CDD" id="cd16143">
    <property type="entry name" value="ARS_like"/>
    <property type="match status" value="1"/>
</dbReference>
<protein>
    <submittedName>
        <fullName evidence="7">Arylsulfatase</fullName>
        <ecNumber evidence="7">3.1.6.1</ecNumber>
    </submittedName>
</protein>
<dbReference type="InterPro" id="IPR017850">
    <property type="entry name" value="Alkaline_phosphatase_core_sf"/>
</dbReference>
<keyword evidence="2" id="KW-0479">Metal-binding</keyword>
<dbReference type="Gene3D" id="3.40.720.10">
    <property type="entry name" value="Alkaline Phosphatase, subunit A"/>
    <property type="match status" value="1"/>
</dbReference>
<dbReference type="PANTHER" id="PTHR42693:SF53">
    <property type="entry name" value="ENDO-4-O-SULFATASE"/>
    <property type="match status" value="1"/>
</dbReference>
<dbReference type="KEGG" id="amob:HG15A2_42340"/>
<keyword evidence="5" id="KW-0732">Signal</keyword>
<evidence type="ECO:0000256" key="4">
    <source>
        <dbReference type="ARBA" id="ARBA00022837"/>
    </source>
</evidence>
<gene>
    <name evidence="7" type="primary">atsA_23</name>
    <name evidence="7" type="ORF">HG15A2_42340</name>
</gene>
<dbReference type="EC" id="3.1.6.1" evidence="7"/>
<dbReference type="SUPFAM" id="SSF53649">
    <property type="entry name" value="Alkaline phosphatase-like"/>
    <property type="match status" value="1"/>
</dbReference>
<dbReference type="InterPro" id="IPR050738">
    <property type="entry name" value="Sulfatase"/>
</dbReference>
<accession>A0A517N181</accession>